<keyword evidence="6 8" id="KW-0472">Membrane</keyword>
<dbReference type="GO" id="GO:0000009">
    <property type="term" value="F:alpha-1,6-mannosyltransferase activity"/>
    <property type="evidence" value="ECO:0007669"/>
    <property type="project" value="TreeGrafter"/>
</dbReference>
<dbReference type="GO" id="GO:0000136">
    <property type="term" value="C:mannan polymerase complex"/>
    <property type="evidence" value="ECO:0007669"/>
    <property type="project" value="TreeGrafter"/>
</dbReference>
<dbReference type="FunFam" id="3.90.550.10:FF:000017">
    <property type="entry name" value="Mannan polymerase II complex ANP1 subunit"/>
    <property type="match status" value="1"/>
</dbReference>
<dbReference type="Pfam" id="PF03452">
    <property type="entry name" value="Anp1"/>
    <property type="match status" value="1"/>
</dbReference>
<dbReference type="InterPro" id="IPR052086">
    <property type="entry name" value="Mannan_Polymerase_Subunit"/>
</dbReference>
<evidence type="ECO:0000256" key="3">
    <source>
        <dbReference type="ARBA" id="ARBA00022968"/>
    </source>
</evidence>
<dbReference type="InterPro" id="IPR029044">
    <property type="entry name" value="Nucleotide-diphossugar_trans"/>
</dbReference>
<evidence type="ECO:0000256" key="7">
    <source>
        <dbReference type="ARBA" id="ARBA00037964"/>
    </source>
</evidence>
<name>A0AA39XMD7_9PEZI</name>
<comment type="subcellular location">
    <subcellularLocation>
        <location evidence="1">Golgi apparatus membrane</location>
        <topology evidence="1">Single-pass type II membrane protein</topology>
    </subcellularLocation>
</comment>
<dbReference type="AlphaFoldDB" id="A0AA39XMD7"/>
<comment type="similarity">
    <text evidence="7">Belongs to the ANP1/MMN9/VAN1 family.</text>
</comment>
<evidence type="ECO:0000256" key="2">
    <source>
        <dbReference type="ARBA" id="ARBA00022692"/>
    </source>
</evidence>
<evidence type="ECO:0000256" key="6">
    <source>
        <dbReference type="ARBA" id="ARBA00023136"/>
    </source>
</evidence>
<accession>A0AA39XMD7</accession>
<dbReference type="GO" id="GO:0000032">
    <property type="term" value="P:cell wall mannoprotein biosynthetic process"/>
    <property type="evidence" value="ECO:0007669"/>
    <property type="project" value="TreeGrafter"/>
</dbReference>
<keyword evidence="10" id="KW-1185">Reference proteome</keyword>
<dbReference type="Gene3D" id="3.90.550.10">
    <property type="entry name" value="Spore Coat Polysaccharide Biosynthesis Protein SpsA, Chain A"/>
    <property type="match status" value="1"/>
</dbReference>
<comment type="caution">
    <text evidence="9">The sequence shown here is derived from an EMBL/GenBank/DDBJ whole genome shotgun (WGS) entry which is preliminary data.</text>
</comment>
<evidence type="ECO:0000313" key="10">
    <source>
        <dbReference type="Proteomes" id="UP001174934"/>
    </source>
</evidence>
<dbReference type="PANTHER" id="PTHR43083:SF4">
    <property type="entry name" value="N-GLYCOSYL-TRANSFERASE (AFU_ORTHOLOGUE AFUA_4G06870)"/>
    <property type="match status" value="1"/>
</dbReference>
<dbReference type="SUPFAM" id="SSF53448">
    <property type="entry name" value="Nucleotide-diphospho-sugar transferases"/>
    <property type="match status" value="1"/>
</dbReference>
<dbReference type="Proteomes" id="UP001174934">
    <property type="component" value="Unassembled WGS sequence"/>
</dbReference>
<dbReference type="EMBL" id="JAULSR010000001">
    <property type="protein sequence ID" value="KAK0635907.1"/>
    <property type="molecule type" value="Genomic_DNA"/>
</dbReference>
<feature type="transmembrane region" description="Helical" evidence="8">
    <location>
        <begin position="22"/>
        <end position="46"/>
    </location>
</feature>
<dbReference type="PANTHER" id="PTHR43083">
    <property type="entry name" value="MANNAN POLYMERASE II"/>
    <property type="match status" value="1"/>
</dbReference>
<keyword evidence="2 8" id="KW-0812">Transmembrane</keyword>
<keyword evidence="3" id="KW-0735">Signal-anchor</keyword>
<gene>
    <name evidence="9" type="ORF">B0T17DRAFT_482279</name>
</gene>
<organism evidence="9 10">
    <name type="scientific">Bombardia bombarda</name>
    <dbReference type="NCBI Taxonomy" id="252184"/>
    <lineage>
        <taxon>Eukaryota</taxon>
        <taxon>Fungi</taxon>
        <taxon>Dikarya</taxon>
        <taxon>Ascomycota</taxon>
        <taxon>Pezizomycotina</taxon>
        <taxon>Sordariomycetes</taxon>
        <taxon>Sordariomycetidae</taxon>
        <taxon>Sordariales</taxon>
        <taxon>Lasiosphaeriaceae</taxon>
        <taxon>Bombardia</taxon>
    </lineage>
</organism>
<protein>
    <submittedName>
        <fullName evidence="9">Anp1-domain-containing protein</fullName>
    </submittedName>
</protein>
<evidence type="ECO:0000256" key="1">
    <source>
        <dbReference type="ARBA" id="ARBA00004323"/>
    </source>
</evidence>
<proteinExistence type="inferred from homology"/>
<sequence>MLLPKGSVSWRAARSQLPPTRALWAILTKTRFLVLVAITGAILLLWRGISSSASEMQSFYCWGPSKTPMEMSLNEQQSWAAHLHTPIVFNHHAPIEVNSSTITRVDLNPIKSTTKAVSSKERVLILTPLKDASQYISKYFELISELTYPHELIDLAFLVGDSTDETLAVLAAELDRTQTRTDKVPFRSAMIVEKDFDFKLGMSVDERHGFAAQGPRRKAMGKARNYLLATALKPEHSWVYWRDVDIIDSPTKILEDFITHNRDILVPNIWFHRYKDGHDIEGRFDYNSWIESDKGRKLAASLDKDVVLAEGYKQYDTGRTYMARMGDWRNDKDVEIELDGIGGVNILVKADVHRSGINFPCYAFENQAETEGFAKMAKRAGYGVYGLPNYVVWHIDTQEKGGNL</sequence>
<evidence type="ECO:0000256" key="5">
    <source>
        <dbReference type="ARBA" id="ARBA00023034"/>
    </source>
</evidence>
<reference evidence="9" key="1">
    <citation type="submission" date="2023-06" db="EMBL/GenBank/DDBJ databases">
        <title>Genome-scale phylogeny and comparative genomics of the fungal order Sordariales.</title>
        <authorList>
            <consortium name="Lawrence Berkeley National Laboratory"/>
            <person name="Hensen N."/>
            <person name="Bonometti L."/>
            <person name="Westerberg I."/>
            <person name="Brannstrom I.O."/>
            <person name="Guillou S."/>
            <person name="Cros-Aarteil S."/>
            <person name="Calhoun S."/>
            <person name="Haridas S."/>
            <person name="Kuo A."/>
            <person name="Mondo S."/>
            <person name="Pangilinan J."/>
            <person name="Riley R."/>
            <person name="LaButti K."/>
            <person name="Andreopoulos B."/>
            <person name="Lipzen A."/>
            <person name="Chen C."/>
            <person name="Yanf M."/>
            <person name="Daum C."/>
            <person name="Ng V."/>
            <person name="Clum A."/>
            <person name="Steindorff A."/>
            <person name="Ohm R."/>
            <person name="Martin F."/>
            <person name="Silar P."/>
            <person name="Natvig D."/>
            <person name="Lalanne C."/>
            <person name="Gautier V."/>
            <person name="Ament-velasquez S.L."/>
            <person name="Kruys A."/>
            <person name="Hutchinson M.I."/>
            <person name="Powell A.J."/>
            <person name="Barry K."/>
            <person name="Miller A.N."/>
            <person name="Grigoriev I.V."/>
            <person name="Debuchy R."/>
            <person name="Gladieux P."/>
            <person name="Thoren M.H."/>
            <person name="Johannesson H."/>
        </authorList>
    </citation>
    <scope>NUCLEOTIDE SEQUENCE</scope>
    <source>
        <strain evidence="9">SMH3391-2</strain>
    </source>
</reference>
<evidence type="ECO:0000313" key="9">
    <source>
        <dbReference type="EMBL" id="KAK0635907.1"/>
    </source>
</evidence>
<keyword evidence="4 8" id="KW-1133">Transmembrane helix</keyword>
<evidence type="ECO:0000256" key="8">
    <source>
        <dbReference type="SAM" id="Phobius"/>
    </source>
</evidence>
<dbReference type="GO" id="GO:0006487">
    <property type="term" value="P:protein N-linked glycosylation"/>
    <property type="evidence" value="ECO:0007669"/>
    <property type="project" value="TreeGrafter"/>
</dbReference>
<evidence type="ECO:0000256" key="4">
    <source>
        <dbReference type="ARBA" id="ARBA00022989"/>
    </source>
</evidence>
<keyword evidence="5" id="KW-0333">Golgi apparatus</keyword>